<evidence type="ECO:0000313" key="3">
    <source>
        <dbReference type="Proteomes" id="UP000231267"/>
    </source>
</evidence>
<dbReference type="SMART" id="SM00729">
    <property type="entry name" value="Elp3"/>
    <property type="match status" value="1"/>
</dbReference>
<dbReference type="Gene3D" id="3.80.30.20">
    <property type="entry name" value="tm_1862 like domain"/>
    <property type="match status" value="1"/>
</dbReference>
<dbReference type="Pfam" id="PF19864">
    <property type="entry name" value="Radical_SAM_N2"/>
    <property type="match status" value="1"/>
</dbReference>
<protein>
    <submittedName>
        <fullName evidence="2">B12-binding domain-containing radical SAM protein</fullName>
    </submittedName>
</protein>
<dbReference type="Pfam" id="PF04055">
    <property type="entry name" value="Radical_SAM"/>
    <property type="match status" value="1"/>
</dbReference>
<dbReference type="InterPro" id="IPR023404">
    <property type="entry name" value="rSAM_horseshoe"/>
</dbReference>
<dbReference type="GO" id="GO:0051536">
    <property type="term" value="F:iron-sulfur cluster binding"/>
    <property type="evidence" value="ECO:0007669"/>
    <property type="project" value="InterPro"/>
</dbReference>
<evidence type="ECO:0000313" key="2">
    <source>
        <dbReference type="EMBL" id="PIW66149.1"/>
    </source>
</evidence>
<dbReference type="CDD" id="cd02065">
    <property type="entry name" value="B12-binding_like"/>
    <property type="match status" value="1"/>
</dbReference>
<dbReference type="SFLD" id="SFLDS00029">
    <property type="entry name" value="Radical_SAM"/>
    <property type="match status" value="1"/>
</dbReference>
<evidence type="ECO:0000259" key="1">
    <source>
        <dbReference type="PROSITE" id="PS51918"/>
    </source>
</evidence>
<dbReference type="Proteomes" id="UP000231267">
    <property type="component" value="Unassembled WGS sequence"/>
</dbReference>
<dbReference type="InterPro" id="IPR058240">
    <property type="entry name" value="rSAM_sf"/>
</dbReference>
<dbReference type="InterPro" id="IPR007197">
    <property type="entry name" value="rSAM"/>
</dbReference>
<comment type="caution">
    <text evidence="2">The sequence shown here is derived from an EMBL/GenBank/DDBJ whole genome shotgun (WGS) entry which is preliminary data.</text>
</comment>
<dbReference type="CDD" id="cd01335">
    <property type="entry name" value="Radical_SAM"/>
    <property type="match status" value="1"/>
</dbReference>
<dbReference type="SFLD" id="SFLDG01082">
    <property type="entry name" value="B12-binding_domain_containing"/>
    <property type="match status" value="1"/>
</dbReference>
<dbReference type="PANTHER" id="PTHR42731">
    <property type="entry name" value="SLL1084 PROTEIN"/>
    <property type="match status" value="1"/>
</dbReference>
<dbReference type="EMBL" id="PFGP01000107">
    <property type="protein sequence ID" value="PIW66149.1"/>
    <property type="molecule type" value="Genomic_DNA"/>
</dbReference>
<dbReference type="AlphaFoldDB" id="A0A2J0LG07"/>
<sequence length="565" mass="64448">MSMDIERLLENIQKPARYIGGEWNSVKKDFDSARVKVALCFPDAYEIGMSHLGLKILYHLLNEAKGVVCERVFMPWFDMQERLRKESALLFSLESKRPLSDFDIIGFSLEHELNYTNVLAMLSLSNIPLRSAERGAEYPLVIAGGICCVNPEPMADFFDAFFIGEAEEGILEIIEKITNYKLQINPKSQIPNSKTQILKELSKIEGVYVPSFYDVKYNDDGAIKSFTPKDASVPAVIKKRIVKDFENAYYPIKQIVPFIQIVHDRISLEVMRGCPNKCKFCQATAVYFPVRLRSADKILELAEKTYQATGHDEISLVSLSTGDHPQILEIVRGLTDRFISRRVSISLPSLRAEDMLRSLPELISSIKKTGFTFAPEAGSQRLRDSLNKRLDITKLYDCAAQAAKNGWRRVKLYFMIGLPGETEEDLSQIKELVKNIPAQKTVSVSYFVPKPHTDFETESMVDMESLKQKQEFLCRALKVKGVDLKWHDINMSFLEAVLSRGDRRASAVILRAYELGARFDSWKEGFNSQIWQKAFESSGIDPGFYLYRKKGQDEVMPWKHIQVLI</sequence>
<dbReference type="PANTHER" id="PTHR42731:SF1">
    <property type="entry name" value="RADICAL SAM DOMAIN PROTEIN"/>
    <property type="match status" value="1"/>
</dbReference>
<reference evidence="2 3" key="1">
    <citation type="submission" date="2017-09" db="EMBL/GenBank/DDBJ databases">
        <title>Depth-based differentiation of microbial function through sediment-hosted aquifers and enrichment of novel symbionts in the deep terrestrial subsurface.</title>
        <authorList>
            <person name="Probst A.J."/>
            <person name="Ladd B."/>
            <person name="Jarett J.K."/>
            <person name="Geller-Mcgrath D.E."/>
            <person name="Sieber C.M."/>
            <person name="Emerson J.B."/>
            <person name="Anantharaman K."/>
            <person name="Thomas B.C."/>
            <person name="Malmstrom R."/>
            <person name="Stieglmeier M."/>
            <person name="Klingl A."/>
            <person name="Woyke T."/>
            <person name="Ryan C.M."/>
            <person name="Banfield J.F."/>
        </authorList>
    </citation>
    <scope>NUCLEOTIDE SEQUENCE [LARGE SCALE GENOMIC DNA]</scope>
    <source>
        <strain evidence="2">CG12_big_fil_rev_8_21_14_0_65_43_15</strain>
    </source>
</reference>
<proteinExistence type="predicted"/>
<organism evidence="2 3">
    <name type="scientific">Candidatus Taenaricola geysiri</name>
    <dbReference type="NCBI Taxonomy" id="1974752"/>
    <lineage>
        <taxon>Bacteria</taxon>
        <taxon>Pseudomonadati</taxon>
        <taxon>Candidatus Omnitrophota</taxon>
        <taxon>Candidatus Taenaricola</taxon>
    </lineage>
</organism>
<feature type="domain" description="Radical SAM core" evidence="1">
    <location>
        <begin position="260"/>
        <end position="488"/>
    </location>
</feature>
<dbReference type="NCBIfam" id="TIGR03960">
    <property type="entry name" value="rSAM_fuse_unch"/>
    <property type="match status" value="1"/>
</dbReference>
<dbReference type="GO" id="GO:0003824">
    <property type="term" value="F:catalytic activity"/>
    <property type="evidence" value="ECO:0007669"/>
    <property type="project" value="InterPro"/>
</dbReference>
<accession>A0A2J0LG07</accession>
<dbReference type="InterPro" id="IPR023862">
    <property type="entry name" value="CHP03960_rSAM"/>
</dbReference>
<dbReference type="InterPro" id="IPR045784">
    <property type="entry name" value="Radical_SAM_N2"/>
</dbReference>
<name>A0A2J0LG07_9BACT</name>
<dbReference type="SUPFAM" id="SSF102114">
    <property type="entry name" value="Radical SAM enzymes"/>
    <property type="match status" value="1"/>
</dbReference>
<dbReference type="PROSITE" id="PS51918">
    <property type="entry name" value="RADICAL_SAM"/>
    <property type="match status" value="1"/>
</dbReference>
<gene>
    <name evidence="2" type="ORF">COW11_04605</name>
</gene>
<dbReference type="InterPro" id="IPR006638">
    <property type="entry name" value="Elp3/MiaA/NifB-like_rSAM"/>
</dbReference>